<accession>A0A9N8KRV3</accession>
<protein>
    <submittedName>
        <fullName evidence="1">Uncharacterized protein</fullName>
    </submittedName>
</protein>
<reference evidence="1" key="1">
    <citation type="submission" date="2021-12" db="EMBL/GenBank/DDBJ databases">
        <authorList>
            <person name="King R."/>
        </authorList>
    </citation>
    <scope>NUCLEOTIDE SEQUENCE</scope>
</reference>
<dbReference type="Proteomes" id="UP001154114">
    <property type="component" value="Chromosome 9"/>
</dbReference>
<dbReference type="AlphaFoldDB" id="A0A9N8KRV3"/>
<dbReference type="EMBL" id="LR824012">
    <property type="protein sequence ID" value="CAD0198684.1"/>
    <property type="molecule type" value="Genomic_DNA"/>
</dbReference>
<gene>
    <name evidence="1" type="ORF">CINC_LOCUS12956</name>
</gene>
<evidence type="ECO:0000313" key="1">
    <source>
        <dbReference type="EMBL" id="CAD0198684.1"/>
    </source>
</evidence>
<name>A0A9N8KRV3_CHRIL</name>
<evidence type="ECO:0000313" key="2">
    <source>
        <dbReference type="Proteomes" id="UP001154114"/>
    </source>
</evidence>
<proteinExistence type="predicted"/>
<sequence length="126" mass="13394">MSPSSTSAFTWSGWCRTSCFKNGAASNGLRLSASNSARLNSADRKSGLRCTAALNHRSAHSASPSSMHTMPRLKWTRSFVASLSSSFKRRCLAKCLRSAAPSSCSRMAEFKSACSCSGSNSNALSK</sequence>
<keyword evidence="2" id="KW-1185">Reference proteome</keyword>
<organism evidence="1 2">
    <name type="scientific">Chrysodeixis includens</name>
    <name type="common">Soybean looper</name>
    <name type="synonym">Pseudoplusia includens</name>
    <dbReference type="NCBI Taxonomy" id="689277"/>
    <lineage>
        <taxon>Eukaryota</taxon>
        <taxon>Metazoa</taxon>
        <taxon>Ecdysozoa</taxon>
        <taxon>Arthropoda</taxon>
        <taxon>Hexapoda</taxon>
        <taxon>Insecta</taxon>
        <taxon>Pterygota</taxon>
        <taxon>Neoptera</taxon>
        <taxon>Endopterygota</taxon>
        <taxon>Lepidoptera</taxon>
        <taxon>Glossata</taxon>
        <taxon>Ditrysia</taxon>
        <taxon>Noctuoidea</taxon>
        <taxon>Noctuidae</taxon>
        <taxon>Plusiinae</taxon>
        <taxon>Chrysodeixis</taxon>
    </lineage>
</organism>